<dbReference type="EMBL" id="QGKX02000004">
    <property type="protein sequence ID" value="KAF3604260.1"/>
    <property type="molecule type" value="Genomic_DNA"/>
</dbReference>
<accession>A0A8S9SVF7</accession>
<evidence type="ECO:0000313" key="2">
    <source>
        <dbReference type="Proteomes" id="UP000712600"/>
    </source>
</evidence>
<organism evidence="1 2">
    <name type="scientific">Brassica cretica</name>
    <name type="common">Mustard</name>
    <dbReference type="NCBI Taxonomy" id="69181"/>
    <lineage>
        <taxon>Eukaryota</taxon>
        <taxon>Viridiplantae</taxon>
        <taxon>Streptophyta</taxon>
        <taxon>Embryophyta</taxon>
        <taxon>Tracheophyta</taxon>
        <taxon>Spermatophyta</taxon>
        <taxon>Magnoliopsida</taxon>
        <taxon>eudicotyledons</taxon>
        <taxon>Gunneridae</taxon>
        <taxon>Pentapetalae</taxon>
        <taxon>rosids</taxon>
        <taxon>malvids</taxon>
        <taxon>Brassicales</taxon>
        <taxon>Brassicaceae</taxon>
        <taxon>Brassiceae</taxon>
        <taxon>Brassica</taxon>
    </lineage>
</organism>
<comment type="caution">
    <text evidence="1">The sequence shown here is derived from an EMBL/GenBank/DDBJ whole genome shotgun (WGS) entry which is preliminary data.</text>
</comment>
<name>A0A8S9SVF7_BRACR</name>
<evidence type="ECO:0000313" key="1">
    <source>
        <dbReference type="EMBL" id="KAF3604260.1"/>
    </source>
</evidence>
<dbReference type="Proteomes" id="UP000712600">
    <property type="component" value="Unassembled WGS sequence"/>
</dbReference>
<dbReference type="AlphaFoldDB" id="A0A8S9SVF7"/>
<proteinExistence type="predicted"/>
<sequence length="63" mass="7636">MIMETARLVYQCRCVFVKDPKLEQGSETLDGDEALEALQWWTKKKQMTRRRRTREFNDIPFLQ</sequence>
<gene>
    <name evidence="1" type="ORF">F2Q69_00037976</name>
</gene>
<reference evidence="1" key="1">
    <citation type="submission" date="2019-12" db="EMBL/GenBank/DDBJ databases">
        <title>Genome sequencing and annotation of Brassica cretica.</title>
        <authorList>
            <person name="Studholme D.J."/>
            <person name="Sarris P."/>
        </authorList>
    </citation>
    <scope>NUCLEOTIDE SEQUENCE</scope>
    <source>
        <strain evidence="1">PFS-109/04</strain>
        <tissue evidence="1">Leaf</tissue>
    </source>
</reference>
<protein>
    <submittedName>
        <fullName evidence="1">Uncharacterized protein</fullName>
    </submittedName>
</protein>